<protein>
    <submittedName>
        <fullName evidence="2">Uncharacterized protein</fullName>
    </submittedName>
</protein>
<keyword evidence="3" id="KW-1185">Reference proteome</keyword>
<organism evidence="2 3">
    <name type="scientific">Rhodopirellula bahusiensis</name>
    <dbReference type="NCBI Taxonomy" id="2014065"/>
    <lineage>
        <taxon>Bacteria</taxon>
        <taxon>Pseudomonadati</taxon>
        <taxon>Planctomycetota</taxon>
        <taxon>Planctomycetia</taxon>
        <taxon>Pirellulales</taxon>
        <taxon>Pirellulaceae</taxon>
        <taxon>Rhodopirellula</taxon>
    </lineage>
</organism>
<comment type="caution">
    <text evidence="2">The sequence shown here is derived from an EMBL/GenBank/DDBJ whole genome shotgun (WGS) entry which is preliminary data.</text>
</comment>
<feature type="region of interest" description="Disordered" evidence="1">
    <location>
        <begin position="1"/>
        <end position="25"/>
    </location>
</feature>
<dbReference type="EMBL" id="NIZW01000001">
    <property type="protein sequence ID" value="PHQ37146.1"/>
    <property type="molecule type" value="Genomic_DNA"/>
</dbReference>
<proteinExistence type="predicted"/>
<dbReference type="Proteomes" id="UP000225740">
    <property type="component" value="Unassembled WGS sequence"/>
</dbReference>
<evidence type="ECO:0000256" key="1">
    <source>
        <dbReference type="SAM" id="MobiDB-lite"/>
    </source>
</evidence>
<accession>A0A2G1WDQ6</accession>
<feature type="compositionally biased region" description="Polar residues" evidence="1">
    <location>
        <begin position="1"/>
        <end position="11"/>
    </location>
</feature>
<name>A0A2G1WDQ6_9BACT</name>
<evidence type="ECO:0000313" key="2">
    <source>
        <dbReference type="EMBL" id="PHQ37146.1"/>
    </source>
</evidence>
<reference evidence="2 3" key="1">
    <citation type="submission" date="2017-06" db="EMBL/GenBank/DDBJ databases">
        <title>Description of Rhodopirellula bahusiensis sp. nov.</title>
        <authorList>
            <person name="Kizina J."/>
            <person name="Harder J."/>
        </authorList>
    </citation>
    <scope>NUCLEOTIDE SEQUENCE [LARGE SCALE GENOMIC DNA]</scope>
    <source>
        <strain evidence="2 3">SWK21</strain>
    </source>
</reference>
<gene>
    <name evidence="2" type="ORF">CEE69_01980</name>
</gene>
<evidence type="ECO:0000313" key="3">
    <source>
        <dbReference type="Proteomes" id="UP000225740"/>
    </source>
</evidence>
<sequence>MKILPSTNLNQTHERPTLTVPSKMRCTLPPQHSHVAKQFRDGESSKSSCDLWRVQASFSMAFRFNN</sequence>
<dbReference type="AlphaFoldDB" id="A0A2G1WDQ6"/>